<dbReference type="EMBL" id="CM055104">
    <property type="protein sequence ID" value="KAJ7532712.1"/>
    <property type="molecule type" value="Genomic_DNA"/>
</dbReference>
<sequence length="262" mass="29874">MEEAEKGMDLKKEIDEVMGGKDRRVESLGWLTESSLMPKKQKAIVGVGASSIVELRAELYRTQEDVKRLKQGDPEVEKHRARKKTDIFAKKNTGVDDRAHRDKLQLKAVNDGSASYAALEKKSELYDKLVRGELPDEEESEKYSVDFLRKGLVADESPDRERPSKLSSETDEHPSTTSNEAQASDFGMQRSREGLGSNQSYKELIREVNQETKEAREKALLLKQRRQMIAEKSKEKLRQAFLKKQIEKLKSAAEKEKQAHLV</sequence>
<keyword evidence="2" id="KW-1185">Reference proteome</keyword>
<reference evidence="2" key="1">
    <citation type="journal article" date="2024" name="Proc. Natl. Acad. Sci. U.S.A.">
        <title>Extraordinary preservation of gene collinearity over three hundred million years revealed in homosporous lycophytes.</title>
        <authorList>
            <person name="Li C."/>
            <person name="Wickell D."/>
            <person name="Kuo L.Y."/>
            <person name="Chen X."/>
            <person name="Nie B."/>
            <person name="Liao X."/>
            <person name="Peng D."/>
            <person name="Ji J."/>
            <person name="Jenkins J."/>
            <person name="Williams M."/>
            <person name="Shu S."/>
            <person name="Plott C."/>
            <person name="Barry K."/>
            <person name="Rajasekar S."/>
            <person name="Grimwood J."/>
            <person name="Han X."/>
            <person name="Sun S."/>
            <person name="Hou Z."/>
            <person name="He W."/>
            <person name="Dai G."/>
            <person name="Sun C."/>
            <person name="Schmutz J."/>
            <person name="Leebens-Mack J.H."/>
            <person name="Li F.W."/>
            <person name="Wang L."/>
        </authorList>
    </citation>
    <scope>NUCLEOTIDE SEQUENCE [LARGE SCALE GENOMIC DNA]</scope>
    <source>
        <strain evidence="2">cv. PW_Plant_1</strain>
    </source>
</reference>
<dbReference type="Proteomes" id="UP001162992">
    <property type="component" value="Chromosome 13"/>
</dbReference>
<protein>
    <submittedName>
        <fullName evidence="1">Uncharacterized protein</fullName>
    </submittedName>
</protein>
<comment type="caution">
    <text evidence="1">The sequence shown here is derived from an EMBL/GenBank/DDBJ whole genome shotgun (WGS) entry which is preliminary data.</text>
</comment>
<name>A0ACC2BTH1_DIPCM</name>
<evidence type="ECO:0000313" key="2">
    <source>
        <dbReference type="Proteomes" id="UP001162992"/>
    </source>
</evidence>
<evidence type="ECO:0000313" key="1">
    <source>
        <dbReference type="EMBL" id="KAJ7532712.1"/>
    </source>
</evidence>
<accession>A0ACC2BTH1</accession>
<gene>
    <name evidence="1" type="ORF">O6H91_13G015900</name>
</gene>
<proteinExistence type="predicted"/>
<organism evidence="1 2">
    <name type="scientific">Diphasiastrum complanatum</name>
    <name type="common">Issler's clubmoss</name>
    <name type="synonym">Lycopodium complanatum</name>
    <dbReference type="NCBI Taxonomy" id="34168"/>
    <lineage>
        <taxon>Eukaryota</taxon>
        <taxon>Viridiplantae</taxon>
        <taxon>Streptophyta</taxon>
        <taxon>Embryophyta</taxon>
        <taxon>Tracheophyta</taxon>
        <taxon>Lycopodiopsida</taxon>
        <taxon>Lycopodiales</taxon>
        <taxon>Lycopodiaceae</taxon>
        <taxon>Lycopodioideae</taxon>
        <taxon>Diphasiastrum</taxon>
    </lineage>
</organism>